<evidence type="ECO:0000313" key="2">
    <source>
        <dbReference type="Proteomes" id="UP000837857"/>
    </source>
</evidence>
<keyword evidence="2" id="KW-1185">Reference proteome</keyword>
<accession>A0ABN8IC29</accession>
<name>A0ABN8IC29_9NEOP</name>
<evidence type="ECO:0000313" key="1">
    <source>
        <dbReference type="EMBL" id="CAH2050147.1"/>
    </source>
</evidence>
<dbReference type="Proteomes" id="UP000837857">
    <property type="component" value="Chromosome 2"/>
</dbReference>
<protein>
    <submittedName>
        <fullName evidence="1">Uncharacterized protein</fullName>
    </submittedName>
</protein>
<reference evidence="1" key="1">
    <citation type="submission" date="2022-03" db="EMBL/GenBank/DDBJ databases">
        <authorList>
            <person name="Martin H S."/>
        </authorList>
    </citation>
    <scope>NUCLEOTIDE SEQUENCE</scope>
</reference>
<organism evidence="1 2">
    <name type="scientific">Iphiclides podalirius</name>
    <name type="common">scarce swallowtail</name>
    <dbReference type="NCBI Taxonomy" id="110791"/>
    <lineage>
        <taxon>Eukaryota</taxon>
        <taxon>Metazoa</taxon>
        <taxon>Ecdysozoa</taxon>
        <taxon>Arthropoda</taxon>
        <taxon>Hexapoda</taxon>
        <taxon>Insecta</taxon>
        <taxon>Pterygota</taxon>
        <taxon>Neoptera</taxon>
        <taxon>Endopterygota</taxon>
        <taxon>Lepidoptera</taxon>
        <taxon>Glossata</taxon>
        <taxon>Ditrysia</taxon>
        <taxon>Papilionoidea</taxon>
        <taxon>Papilionidae</taxon>
        <taxon>Papilioninae</taxon>
        <taxon>Iphiclides</taxon>
    </lineage>
</organism>
<proteinExistence type="predicted"/>
<feature type="non-terminal residue" evidence="1">
    <location>
        <position position="67"/>
    </location>
</feature>
<sequence length="67" mass="7022">MRPVKVAILSELASLSSRAADAGLDREGDVSTGAFRQCTPHSEKAGFDGRRRAFPCKVCPAGAMSAI</sequence>
<gene>
    <name evidence="1" type="ORF">IPOD504_LOCUS7265</name>
</gene>
<dbReference type="EMBL" id="OW152814">
    <property type="protein sequence ID" value="CAH2050147.1"/>
    <property type="molecule type" value="Genomic_DNA"/>
</dbReference>